<sequence length="107" mass="11915">MKRAVPGLLLLPCMGLLYPSFYFALTLSKFSDMTITNSRLVKTPTVSTDGFYSATTSEFGPDHAQLIEAIHQQYKFSAAPRKRHAQDSTHFSVNPLEFGLMLAMPKS</sequence>
<dbReference type="Proteomes" id="UP001244011">
    <property type="component" value="Unassembled WGS sequence"/>
</dbReference>
<dbReference type="EMBL" id="MU839042">
    <property type="protein sequence ID" value="KAK1762150.1"/>
    <property type="molecule type" value="Genomic_DNA"/>
</dbReference>
<name>A0AAJ0FII9_9PEZI</name>
<gene>
    <name evidence="1" type="ORF">QBC33DRAFT_519819</name>
</gene>
<dbReference type="RefSeq" id="XP_060278363.1">
    <property type="nucleotide sequence ID" value="XM_060426312.1"/>
</dbReference>
<keyword evidence="2" id="KW-1185">Reference proteome</keyword>
<organism evidence="1 2">
    <name type="scientific">Phialemonium atrogriseum</name>
    <dbReference type="NCBI Taxonomy" id="1093897"/>
    <lineage>
        <taxon>Eukaryota</taxon>
        <taxon>Fungi</taxon>
        <taxon>Dikarya</taxon>
        <taxon>Ascomycota</taxon>
        <taxon>Pezizomycotina</taxon>
        <taxon>Sordariomycetes</taxon>
        <taxon>Sordariomycetidae</taxon>
        <taxon>Cephalothecales</taxon>
        <taxon>Cephalothecaceae</taxon>
        <taxon>Phialemonium</taxon>
    </lineage>
</organism>
<dbReference type="GeneID" id="85309499"/>
<comment type="caution">
    <text evidence="1">The sequence shown here is derived from an EMBL/GenBank/DDBJ whole genome shotgun (WGS) entry which is preliminary data.</text>
</comment>
<accession>A0AAJ0FII9</accession>
<proteinExistence type="predicted"/>
<evidence type="ECO:0000313" key="1">
    <source>
        <dbReference type="EMBL" id="KAK1762150.1"/>
    </source>
</evidence>
<reference evidence="1" key="1">
    <citation type="submission" date="2023-06" db="EMBL/GenBank/DDBJ databases">
        <title>Genome-scale phylogeny and comparative genomics of the fungal order Sordariales.</title>
        <authorList>
            <consortium name="Lawrence Berkeley National Laboratory"/>
            <person name="Hensen N."/>
            <person name="Bonometti L."/>
            <person name="Westerberg I."/>
            <person name="Brannstrom I.O."/>
            <person name="Guillou S."/>
            <person name="Cros-Aarteil S."/>
            <person name="Calhoun S."/>
            <person name="Haridas S."/>
            <person name="Kuo A."/>
            <person name="Mondo S."/>
            <person name="Pangilinan J."/>
            <person name="Riley R."/>
            <person name="Labutti K."/>
            <person name="Andreopoulos B."/>
            <person name="Lipzen A."/>
            <person name="Chen C."/>
            <person name="Yanf M."/>
            <person name="Daum C."/>
            <person name="Ng V."/>
            <person name="Clum A."/>
            <person name="Steindorff A."/>
            <person name="Ohm R."/>
            <person name="Martin F."/>
            <person name="Silar P."/>
            <person name="Natvig D."/>
            <person name="Lalanne C."/>
            <person name="Gautier V."/>
            <person name="Ament-Velasquez S.L."/>
            <person name="Kruys A."/>
            <person name="Hutchinson M.I."/>
            <person name="Powell A.J."/>
            <person name="Barry K."/>
            <person name="Miller A.N."/>
            <person name="Grigoriev I.V."/>
            <person name="Debuchy R."/>
            <person name="Gladieux P."/>
            <person name="Thoren M.H."/>
            <person name="Johannesson H."/>
        </authorList>
    </citation>
    <scope>NUCLEOTIDE SEQUENCE</scope>
    <source>
        <strain evidence="1">8032-3</strain>
    </source>
</reference>
<dbReference type="AlphaFoldDB" id="A0AAJ0FII9"/>
<evidence type="ECO:0000313" key="2">
    <source>
        <dbReference type="Proteomes" id="UP001244011"/>
    </source>
</evidence>
<protein>
    <submittedName>
        <fullName evidence="1">Uncharacterized protein</fullName>
    </submittedName>
</protein>